<dbReference type="GO" id="GO:0005615">
    <property type="term" value="C:extracellular space"/>
    <property type="evidence" value="ECO:0007669"/>
    <property type="project" value="TreeGrafter"/>
</dbReference>
<evidence type="ECO:0000313" key="2">
    <source>
        <dbReference type="EMBL" id="MPL99885.1"/>
    </source>
</evidence>
<comment type="caution">
    <text evidence="2">The sequence shown here is derived from an EMBL/GenBank/DDBJ whole genome shotgun (WGS) entry which is preliminary data.</text>
</comment>
<sequence>MAELTTGLIDNFPVDGARPSVSVALRITNDGDSTETVTITGYYLNGTIKEVYVLELVTVNPNEVIIREYYANLDAFEFVFSTSSETVVISVWGKDAEGNLVDAHRVLPAELDSLEPIIVPTGPTGETGATGATGETGATGATGETGATGATGETGATGATGETGATGATGETGATGPAGETGATGATGETGATGATGEIGATGATGETGATGATGETGATGATGETGATGATGETGATGATGETGATGATGETGETGPTGPTGEVVLAFGSLRGSSAEAPGATFTPVPFSIVGPLSDTITVSLSGNELVVGESGIYQITISINAQATTDPDPDDPYLEAIITVNGSPIFGDTTTFFKIFNRSSSTFVVQASLTAGDEVGVSASTDFPILGYINRSLTVVQLSN</sequence>
<reference evidence="2" key="1">
    <citation type="submission" date="2019-08" db="EMBL/GenBank/DDBJ databases">
        <authorList>
            <person name="Kucharzyk K."/>
            <person name="Murdoch R.W."/>
            <person name="Higgins S."/>
            <person name="Loffler F."/>
        </authorList>
    </citation>
    <scope>NUCLEOTIDE SEQUENCE</scope>
</reference>
<accession>A0A644W7X2</accession>
<name>A0A644W7X2_9ZZZZ</name>
<feature type="region of interest" description="Disordered" evidence="1">
    <location>
        <begin position="120"/>
        <end position="264"/>
    </location>
</feature>
<gene>
    <name evidence="2" type="ORF">SDC9_46106</name>
</gene>
<dbReference type="PANTHER" id="PTHR24023:SF1095">
    <property type="entry name" value="EGF-LIKE DOMAIN-CONTAINING PROTEIN"/>
    <property type="match status" value="1"/>
</dbReference>
<dbReference type="GO" id="GO:0030020">
    <property type="term" value="F:extracellular matrix structural constituent conferring tensile strength"/>
    <property type="evidence" value="ECO:0007669"/>
    <property type="project" value="TreeGrafter"/>
</dbReference>
<dbReference type="PANTHER" id="PTHR24023">
    <property type="entry name" value="COLLAGEN ALPHA"/>
    <property type="match status" value="1"/>
</dbReference>
<organism evidence="2">
    <name type="scientific">bioreactor metagenome</name>
    <dbReference type="NCBI Taxonomy" id="1076179"/>
    <lineage>
        <taxon>unclassified sequences</taxon>
        <taxon>metagenomes</taxon>
        <taxon>ecological metagenomes</taxon>
    </lineage>
</organism>
<dbReference type="GO" id="GO:0031012">
    <property type="term" value="C:extracellular matrix"/>
    <property type="evidence" value="ECO:0007669"/>
    <property type="project" value="TreeGrafter"/>
</dbReference>
<dbReference type="InterPro" id="IPR008160">
    <property type="entry name" value="Collagen"/>
</dbReference>
<feature type="compositionally biased region" description="Low complexity" evidence="1">
    <location>
        <begin position="121"/>
        <end position="264"/>
    </location>
</feature>
<protein>
    <submittedName>
        <fullName evidence="2">Uncharacterized protein</fullName>
    </submittedName>
</protein>
<dbReference type="InterPro" id="IPR050149">
    <property type="entry name" value="Collagen_superfamily"/>
</dbReference>
<evidence type="ECO:0000256" key="1">
    <source>
        <dbReference type="SAM" id="MobiDB-lite"/>
    </source>
</evidence>
<proteinExistence type="predicted"/>
<dbReference type="Pfam" id="PF01391">
    <property type="entry name" value="Collagen"/>
    <property type="match status" value="2"/>
</dbReference>
<dbReference type="AlphaFoldDB" id="A0A644W7X2"/>
<dbReference type="GO" id="GO:0030198">
    <property type="term" value="P:extracellular matrix organization"/>
    <property type="evidence" value="ECO:0007669"/>
    <property type="project" value="TreeGrafter"/>
</dbReference>
<dbReference type="EMBL" id="VSSQ01000694">
    <property type="protein sequence ID" value="MPL99885.1"/>
    <property type="molecule type" value="Genomic_DNA"/>
</dbReference>